<feature type="domain" description="HTH cro/C1-type" evidence="1">
    <location>
        <begin position="34"/>
        <end position="91"/>
    </location>
</feature>
<evidence type="ECO:0000259" key="1">
    <source>
        <dbReference type="PROSITE" id="PS50943"/>
    </source>
</evidence>
<comment type="caution">
    <text evidence="2">The sequence shown here is derived from an EMBL/GenBank/DDBJ whole genome shotgun (WGS) entry which is preliminary data.</text>
</comment>
<organism evidence="2 3">
    <name type="scientific">Streptomyces chengmaiensis</name>
    <dbReference type="NCBI Taxonomy" id="3040919"/>
    <lineage>
        <taxon>Bacteria</taxon>
        <taxon>Bacillati</taxon>
        <taxon>Actinomycetota</taxon>
        <taxon>Actinomycetes</taxon>
        <taxon>Kitasatosporales</taxon>
        <taxon>Streptomycetaceae</taxon>
        <taxon>Streptomyces</taxon>
    </lineage>
</organism>
<dbReference type="CDD" id="cd00093">
    <property type="entry name" value="HTH_XRE"/>
    <property type="match status" value="1"/>
</dbReference>
<gene>
    <name evidence="2" type="ORF">QCN29_35790</name>
</gene>
<proteinExistence type="predicted"/>
<dbReference type="SMART" id="SM00530">
    <property type="entry name" value="HTH_XRE"/>
    <property type="match status" value="1"/>
</dbReference>
<dbReference type="RefSeq" id="WP_279933413.1">
    <property type="nucleotide sequence ID" value="NZ_JARWBG010000098.1"/>
</dbReference>
<protein>
    <submittedName>
        <fullName evidence="2">Helix-turn-helix transcriptional regulator</fullName>
    </submittedName>
</protein>
<keyword evidence="3" id="KW-1185">Reference proteome</keyword>
<dbReference type="EMBL" id="JARWBG010000098">
    <property type="protein sequence ID" value="MDH2394015.1"/>
    <property type="molecule type" value="Genomic_DNA"/>
</dbReference>
<dbReference type="Gene3D" id="1.10.260.40">
    <property type="entry name" value="lambda repressor-like DNA-binding domains"/>
    <property type="match status" value="1"/>
</dbReference>
<dbReference type="Pfam" id="PF13560">
    <property type="entry name" value="HTH_31"/>
    <property type="match status" value="1"/>
</dbReference>
<dbReference type="InterPro" id="IPR010982">
    <property type="entry name" value="Lambda_DNA-bd_dom_sf"/>
</dbReference>
<dbReference type="InterPro" id="IPR001387">
    <property type="entry name" value="Cro/C1-type_HTH"/>
</dbReference>
<evidence type="ECO:0000313" key="2">
    <source>
        <dbReference type="EMBL" id="MDH2394015.1"/>
    </source>
</evidence>
<name>A0ABT6HZY7_9ACTN</name>
<sequence>MSAEPYRNIARLVSYLSHPRPAPTLMKRILGAQLAGMRDDADLSQDQAARHLGCSPAKICRIEQGKSRLPAKQSDVAALLDLYGVGDYEISIMLQLLGRSHESGWWQRYDSRLKPEWVDRLIGLQEAATAIRTYEVHFVPGLLQTAAYTRTVIERGLPQVPRSEVERRVELRMARQEMLQRPDAPELWAVIDETVLYPRVGGPDVMRGQLRHLLEAADMPKVTLQVVPLSVTDASSPGIPITYLRFPGQDVADVVYLEQVSNALFIEDAADTEQYRATLDRLASEALDQRQTRAMIDRMLHERYN</sequence>
<dbReference type="Proteomes" id="UP001223144">
    <property type="component" value="Unassembled WGS sequence"/>
</dbReference>
<evidence type="ECO:0000313" key="3">
    <source>
        <dbReference type="Proteomes" id="UP001223144"/>
    </source>
</evidence>
<reference evidence="2 3" key="1">
    <citation type="submission" date="2023-04" db="EMBL/GenBank/DDBJ databases">
        <title>Streptomyces chengmaiensis sp. nov. isolated from the stem of mangrove plant in Hainan.</title>
        <authorList>
            <person name="Huang X."/>
            <person name="Zhou S."/>
            <person name="Chu X."/>
            <person name="Xie Y."/>
            <person name="Lin Y."/>
        </authorList>
    </citation>
    <scope>NUCLEOTIDE SEQUENCE [LARGE SCALE GENOMIC DNA]</scope>
    <source>
        <strain evidence="2 3">HNM0663</strain>
    </source>
</reference>
<dbReference type="InterPro" id="IPR043917">
    <property type="entry name" value="DUF5753"/>
</dbReference>
<accession>A0ABT6HZY7</accession>
<dbReference type="SUPFAM" id="SSF47413">
    <property type="entry name" value="lambda repressor-like DNA-binding domains"/>
    <property type="match status" value="1"/>
</dbReference>
<dbReference type="PROSITE" id="PS50943">
    <property type="entry name" value="HTH_CROC1"/>
    <property type="match status" value="1"/>
</dbReference>
<dbReference type="Pfam" id="PF19054">
    <property type="entry name" value="DUF5753"/>
    <property type="match status" value="1"/>
</dbReference>